<dbReference type="RefSeq" id="XP_040733240.1">
    <property type="nucleotide sequence ID" value="XM_040877134.1"/>
</dbReference>
<evidence type="ECO:0000256" key="6">
    <source>
        <dbReference type="ARBA" id="ARBA00023136"/>
    </source>
</evidence>
<sequence>MRRRHLAIFKAAHSRRAPQTTMAQQYTEEHTYHPQDAIGAAFKATALTGGFGLFASAVQNTLAKQNVGPLGIFLRSGGTIAIFASANLRETNDTYNTALGGFFAGSILGLRARTFPSVFGYGTALAVTLAAFEYTGGSLFGKEKDHNLDKYAELERIRTNYRTPAEQTFAELGEGRGIYGPGYAERRRERIKEAYGIDVPATPPPAS</sequence>
<keyword evidence="8" id="KW-1185">Reference proteome</keyword>
<keyword evidence="2" id="KW-0812">Transmembrane</keyword>
<evidence type="ECO:0000256" key="1">
    <source>
        <dbReference type="ARBA" id="ARBA00004448"/>
    </source>
</evidence>
<evidence type="ECO:0000256" key="3">
    <source>
        <dbReference type="ARBA" id="ARBA00022792"/>
    </source>
</evidence>
<comment type="subcellular location">
    <subcellularLocation>
        <location evidence="1">Mitochondrion inner membrane</location>
        <topology evidence="1">Multi-pass membrane protein</topology>
    </subcellularLocation>
</comment>
<protein>
    <recommendedName>
        <fullName evidence="9">NADH-ubiquinone oxidoreductase 213 kDa subunit</fullName>
    </recommendedName>
</protein>
<keyword evidence="4" id="KW-1133">Transmembrane helix</keyword>
<evidence type="ECO:0000256" key="2">
    <source>
        <dbReference type="ARBA" id="ARBA00022692"/>
    </source>
</evidence>
<comment type="caution">
    <text evidence="7">The sequence shown here is derived from an EMBL/GenBank/DDBJ whole genome shotgun (WGS) entry which is preliminary data.</text>
</comment>
<dbReference type="OrthoDB" id="1913277at2759"/>
<dbReference type="AlphaFoldDB" id="A0A364KYW3"/>
<dbReference type="GeneID" id="63793952"/>
<keyword evidence="6" id="KW-0472">Membrane</keyword>
<keyword evidence="5" id="KW-0496">Mitochondrion</keyword>
<dbReference type="PANTHER" id="PTHR21382">
    <property type="entry name" value="NADH-UBIQUINONE OXIDOREDUCTASE SUBUNIT"/>
    <property type="match status" value="1"/>
</dbReference>
<evidence type="ECO:0000256" key="4">
    <source>
        <dbReference type="ARBA" id="ARBA00022989"/>
    </source>
</evidence>
<evidence type="ECO:0000256" key="5">
    <source>
        <dbReference type="ARBA" id="ARBA00023128"/>
    </source>
</evidence>
<dbReference type="GO" id="GO:0045271">
    <property type="term" value="C:respiratory chain complex I"/>
    <property type="evidence" value="ECO:0007669"/>
    <property type="project" value="InterPro"/>
</dbReference>
<reference evidence="7 8" key="1">
    <citation type="journal article" date="2017" name="Biotechnol. Biofuels">
        <title>Differential beta-glucosidase expression as a function of carbon source availability in Talaromyces amestolkiae: a genomic and proteomic approach.</title>
        <authorList>
            <person name="de Eugenio L.I."/>
            <person name="Mendez-Liter J.A."/>
            <person name="Nieto-Dominguez M."/>
            <person name="Alonso L."/>
            <person name="Gil-Munoz J."/>
            <person name="Barriuso J."/>
            <person name="Prieto A."/>
            <person name="Martinez M.J."/>
        </authorList>
    </citation>
    <scope>NUCLEOTIDE SEQUENCE [LARGE SCALE GENOMIC DNA]</scope>
    <source>
        <strain evidence="7 8">CIB</strain>
    </source>
</reference>
<dbReference type="Proteomes" id="UP000249363">
    <property type="component" value="Unassembled WGS sequence"/>
</dbReference>
<dbReference type="EMBL" id="MIKG01000008">
    <property type="protein sequence ID" value="RAO68724.1"/>
    <property type="molecule type" value="Genomic_DNA"/>
</dbReference>
<dbReference type="PANTHER" id="PTHR21382:SF1">
    <property type="entry name" value="NADH DEHYDROGENASE [UBIQUINONE] 1 ALPHA SUBCOMPLEX SUBUNIT 11"/>
    <property type="match status" value="1"/>
</dbReference>
<dbReference type="STRING" id="1196081.A0A364KYW3"/>
<name>A0A364KYW3_TALAM</name>
<evidence type="ECO:0000313" key="8">
    <source>
        <dbReference type="Proteomes" id="UP000249363"/>
    </source>
</evidence>
<dbReference type="GO" id="GO:0006120">
    <property type="term" value="P:mitochondrial electron transport, NADH to ubiquinone"/>
    <property type="evidence" value="ECO:0007669"/>
    <property type="project" value="InterPro"/>
</dbReference>
<proteinExistence type="predicted"/>
<accession>A0A364KYW3</accession>
<gene>
    <name evidence="7" type="ORF">BHQ10_004736</name>
</gene>
<keyword evidence="3" id="KW-0999">Mitochondrion inner membrane</keyword>
<evidence type="ECO:0000313" key="7">
    <source>
        <dbReference type="EMBL" id="RAO68724.1"/>
    </source>
</evidence>
<dbReference type="GO" id="GO:0005743">
    <property type="term" value="C:mitochondrial inner membrane"/>
    <property type="evidence" value="ECO:0007669"/>
    <property type="project" value="UniProtKB-SubCell"/>
</dbReference>
<organism evidence="7 8">
    <name type="scientific">Talaromyces amestolkiae</name>
    <dbReference type="NCBI Taxonomy" id="1196081"/>
    <lineage>
        <taxon>Eukaryota</taxon>
        <taxon>Fungi</taxon>
        <taxon>Dikarya</taxon>
        <taxon>Ascomycota</taxon>
        <taxon>Pezizomycotina</taxon>
        <taxon>Eurotiomycetes</taxon>
        <taxon>Eurotiomycetidae</taxon>
        <taxon>Eurotiales</taxon>
        <taxon>Trichocomaceae</taxon>
        <taxon>Talaromyces</taxon>
        <taxon>Talaromyces sect. Talaromyces</taxon>
    </lineage>
</organism>
<evidence type="ECO:0008006" key="9">
    <source>
        <dbReference type="Google" id="ProtNLM"/>
    </source>
</evidence>
<dbReference type="InterPro" id="IPR039205">
    <property type="entry name" value="NDUFA11"/>
</dbReference>